<reference evidence="2" key="1">
    <citation type="submission" date="2014-12" db="EMBL/GenBank/DDBJ databases">
        <title>Insight into the proteome of Arion vulgaris.</title>
        <authorList>
            <person name="Aradska J."/>
            <person name="Bulat T."/>
            <person name="Smidak R."/>
            <person name="Sarate P."/>
            <person name="Gangsoo J."/>
            <person name="Sialana F."/>
            <person name="Bilban M."/>
            <person name="Lubec G."/>
        </authorList>
    </citation>
    <scope>NUCLEOTIDE SEQUENCE</scope>
    <source>
        <tissue evidence="2">Skin</tissue>
    </source>
</reference>
<dbReference type="EMBL" id="HACG01011193">
    <property type="protein sequence ID" value="CEK58058.1"/>
    <property type="molecule type" value="Transcribed_RNA"/>
</dbReference>
<keyword evidence="1" id="KW-0812">Transmembrane</keyword>
<evidence type="ECO:0000313" key="2">
    <source>
        <dbReference type="EMBL" id="CEK58058.1"/>
    </source>
</evidence>
<keyword evidence="1" id="KW-0472">Membrane</keyword>
<feature type="non-terminal residue" evidence="2">
    <location>
        <position position="1"/>
    </location>
</feature>
<gene>
    <name evidence="2" type="primary">ORF31871</name>
</gene>
<evidence type="ECO:0000256" key="1">
    <source>
        <dbReference type="SAM" id="Phobius"/>
    </source>
</evidence>
<keyword evidence="1" id="KW-1133">Transmembrane helix</keyword>
<accession>A0A0B6YP90</accession>
<sequence>HHNKNDQKLQKRTIERRQHNLVAEDGMFPTVLLLYSTLYIIYSDLAVLHIAQVA</sequence>
<name>A0A0B6YP90_9EUPU</name>
<protein>
    <submittedName>
        <fullName evidence="2">Uncharacterized protein</fullName>
    </submittedName>
</protein>
<proteinExistence type="predicted"/>
<dbReference type="AlphaFoldDB" id="A0A0B6YP90"/>
<feature type="transmembrane region" description="Helical" evidence="1">
    <location>
        <begin position="21"/>
        <end position="42"/>
    </location>
</feature>
<organism evidence="2">
    <name type="scientific">Arion vulgaris</name>
    <dbReference type="NCBI Taxonomy" id="1028688"/>
    <lineage>
        <taxon>Eukaryota</taxon>
        <taxon>Metazoa</taxon>
        <taxon>Spiralia</taxon>
        <taxon>Lophotrochozoa</taxon>
        <taxon>Mollusca</taxon>
        <taxon>Gastropoda</taxon>
        <taxon>Heterobranchia</taxon>
        <taxon>Euthyneura</taxon>
        <taxon>Panpulmonata</taxon>
        <taxon>Eupulmonata</taxon>
        <taxon>Stylommatophora</taxon>
        <taxon>Helicina</taxon>
        <taxon>Arionoidea</taxon>
        <taxon>Arionidae</taxon>
        <taxon>Arion</taxon>
    </lineage>
</organism>